<dbReference type="GO" id="GO:0006189">
    <property type="term" value="P:'de novo' IMP biosynthetic process"/>
    <property type="evidence" value="ECO:0007669"/>
    <property type="project" value="UniProtKB-UniRule"/>
</dbReference>
<dbReference type="Gene3D" id="3.30.1490.20">
    <property type="entry name" value="ATP-grasp fold, A domain"/>
    <property type="match status" value="1"/>
</dbReference>
<evidence type="ECO:0000256" key="11">
    <source>
        <dbReference type="ARBA" id="ARBA00038345"/>
    </source>
</evidence>
<dbReference type="GO" id="GO:0004637">
    <property type="term" value="F:phosphoribosylamine-glycine ligase activity"/>
    <property type="evidence" value="ECO:0007669"/>
    <property type="project" value="UniProtKB-UniRule"/>
</dbReference>
<dbReference type="Proteomes" id="UP000607397">
    <property type="component" value="Unassembled WGS sequence"/>
</dbReference>
<keyword evidence="7 15" id="KW-0547">Nucleotide-binding</keyword>
<evidence type="ECO:0000256" key="6">
    <source>
        <dbReference type="ARBA" id="ARBA00022723"/>
    </source>
</evidence>
<evidence type="ECO:0000256" key="14">
    <source>
        <dbReference type="HAMAP-Rule" id="MF_00138"/>
    </source>
</evidence>
<dbReference type="FunFam" id="3.30.470.20:FF:000018">
    <property type="entry name" value="Trifunctional purine biosynthetic protein adenosine-3"/>
    <property type="match status" value="1"/>
</dbReference>
<dbReference type="SMART" id="SM01209">
    <property type="entry name" value="GARS_A"/>
    <property type="match status" value="1"/>
</dbReference>
<dbReference type="AlphaFoldDB" id="A0A8K1ZVX7"/>
<evidence type="ECO:0000256" key="2">
    <source>
        <dbReference type="ARBA" id="ARBA00001946"/>
    </source>
</evidence>
<dbReference type="InterPro" id="IPR011054">
    <property type="entry name" value="Rudment_hybrid_motif"/>
</dbReference>
<dbReference type="SUPFAM" id="SSF56059">
    <property type="entry name" value="Glutathione synthetase ATP-binding domain-like"/>
    <property type="match status" value="1"/>
</dbReference>
<dbReference type="PANTHER" id="PTHR43472">
    <property type="entry name" value="PHOSPHORIBOSYLAMINE--GLYCINE LIGASE"/>
    <property type="match status" value="1"/>
</dbReference>
<dbReference type="Gene3D" id="3.90.600.10">
    <property type="entry name" value="Phosphoribosylglycinamide synthetase, C-terminal domain"/>
    <property type="match status" value="1"/>
</dbReference>
<keyword evidence="9 15" id="KW-0067">ATP-binding</keyword>
<dbReference type="EMBL" id="WVIC01000001">
    <property type="protein sequence ID" value="NCJ05097.1"/>
    <property type="molecule type" value="Genomic_DNA"/>
</dbReference>
<accession>A0A8K1ZVX7</accession>
<evidence type="ECO:0000256" key="12">
    <source>
        <dbReference type="ARBA" id="ARBA00042242"/>
    </source>
</evidence>
<evidence type="ECO:0000256" key="3">
    <source>
        <dbReference type="ARBA" id="ARBA00005174"/>
    </source>
</evidence>
<dbReference type="PROSITE" id="PS50975">
    <property type="entry name" value="ATP_GRASP"/>
    <property type="match status" value="1"/>
</dbReference>
<comment type="pathway">
    <text evidence="3 14">Purine metabolism; IMP biosynthesis via de novo pathway; N(1)-(5-phospho-D-ribosyl)glycinamide from 5-phospho-alpha-D-ribose 1-diphosphate: step 2/2.</text>
</comment>
<dbReference type="InterPro" id="IPR020559">
    <property type="entry name" value="PRibGlycinamide_synth_CS"/>
</dbReference>
<evidence type="ECO:0000313" key="17">
    <source>
        <dbReference type="EMBL" id="NCJ05097.1"/>
    </source>
</evidence>
<feature type="domain" description="ATP-grasp" evidence="16">
    <location>
        <begin position="109"/>
        <end position="315"/>
    </location>
</feature>
<dbReference type="InterPro" id="IPR037123">
    <property type="entry name" value="PRibGlycinamide_synth_C_sf"/>
</dbReference>
<dbReference type="InterPro" id="IPR016185">
    <property type="entry name" value="PreATP-grasp_dom_sf"/>
</dbReference>
<comment type="catalytic activity">
    <reaction evidence="14">
        <text>5-phospho-beta-D-ribosylamine + glycine + ATP = N(1)-(5-phospho-beta-D-ribosyl)glycinamide + ADP + phosphate + H(+)</text>
        <dbReference type="Rhea" id="RHEA:17453"/>
        <dbReference type="ChEBI" id="CHEBI:15378"/>
        <dbReference type="ChEBI" id="CHEBI:30616"/>
        <dbReference type="ChEBI" id="CHEBI:43474"/>
        <dbReference type="ChEBI" id="CHEBI:57305"/>
        <dbReference type="ChEBI" id="CHEBI:58681"/>
        <dbReference type="ChEBI" id="CHEBI:143788"/>
        <dbReference type="ChEBI" id="CHEBI:456216"/>
        <dbReference type="EC" id="6.3.4.13"/>
    </reaction>
</comment>
<keyword evidence="6" id="KW-0479">Metal-binding</keyword>
<dbReference type="SUPFAM" id="SSF52440">
    <property type="entry name" value="PreATP-grasp domain"/>
    <property type="match status" value="1"/>
</dbReference>
<dbReference type="EC" id="6.3.4.13" evidence="4 14"/>
<organism evidence="17 18">
    <name type="scientific">Petrachloros mirabilis ULC683</name>
    <dbReference type="NCBI Taxonomy" id="2781853"/>
    <lineage>
        <taxon>Bacteria</taxon>
        <taxon>Bacillati</taxon>
        <taxon>Cyanobacteriota</taxon>
        <taxon>Cyanophyceae</taxon>
        <taxon>Synechococcales</taxon>
        <taxon>Petrachlorosaceae</taxon>
        <taxon>Petrachloros</taxon>
        <taxon>Petrachloros mirabilis</taxon>
    </lineage>
</organism>
<comment type="similarity">
    <text evidence="11 14">Belongs to the GARS family.</text>
</comment>
<proteinExistence type="inferred from homology"/>
<evidence type="ECO:0000256" key="10">
    <source>
        <dbReference type="ARBA" id="ARBA00023211"/>
    </source>
</evidence>
<reference evidence="17" key="1">
    <citation type="submission" date="2019-12" db="EMBL/GenBank/DDBJ databases">
        <title>High-Quality draft genome sequences of three cyanobacteria isolated from the limestone walls of the Old Cathedral of Coimbra.</title>
        <authorList>
            <person name="Tiago I."/>
            <person name="Soares F."/>
            <person name="Portugal A."/>
        </authorList>
    </citation>
    <scope>NUCLEOTIDE SEQUENCE [LARGE SCALE GENOMIC DNA]</scope>
    <source>
        <strain evidence="17">C</strain>
    </source>
</reference>
<evidence type="ECO:0000256" key="13">
    <source>
        <dbReference type="ARBA" id="ARBA00042864"/>
    </source>
</evidence>
<keyword evidence="5 14" id="KW-0436">Ligase</keyword>
<dbReference type="SMART" id="SM01210">
    <property type="entry name" value="GARS_C"/>
    <property type="match status" value="1"/>
</dbReference>
<dbReference type="Pfam" id="PF01071">
    <property type="entry name" value="GARS_A"/>
    <property type="match status" value="1"/>
</dbReference>
<evidence type="ECO:0000256" key="7">
    <source>
        <dbReference type="ARBA" id="ARBA00022741"/>
    </source>
</evidence>
<dbReference type="InterPro" id="IPR013815">
    <property type="entry name" value="ATP_grasp_subdomain_1"/>
</dbReference>
<dbReference type="InterPro" id="IPR020561">
    <property type="entry name" value="PRibGlycinamid_synth_ATP-grasp"/>
</dbReference>
<dbReference type="FunFam" id="3.90.600.10:FF:000001">
    <property type="entry name" value="Trifunctional purine biosynthetic protein adenosine-3"/>
    <property type="match status" value="1"/>
</dbReference>
<evidence type="ECO:0000256" key="1">
    <source>
        <dbReference type="ARBA" id="ARBA00001936"/>
    </source>
</evidence>
<name>A0A8K1ZVX7_9CYAN</name>
<keyword evidence="18" id="KW-1185">Reference proteome</keyword>
<dbReference type="HAMAP" id="MF_00138">
    <property type="entry name" value="GARS"/>
    <property type="match status" value="1"/>
</dbReference>
<dbReference type="Gene3D" id="3.40.50.20">
    <property type="match status" value="1"/>
</dbReference>
<dbReference type="GO" id="GO:0009113">
    <property type="term" value="P:purine nucleobase biosynthetic process"/>
    <property type="evidence" value="ECO:0007669"/>
    <property type="project" value="InterPro"/>
</dbReference>
<dbReference type="Pfam" id="PF02844">
    <property type="entry name" value="GARS_N"/>
    <property type="match status" value="1"/>
</dbReference>
<gene>
    <name evidence="14 17" type="primary">purD</name>
    <name evidence="17" type="ORF">GS597_00900</name>
</gene>
<dbReference type="Pfam" id="PF02843">
    <property type="entry name" value="GARS_C"/>
    <property type="match status" value="1"/>
</dbReference>
<dbReference type="GO" id="GO:0005524">
    <property type="term" value="F:ATP binding"/>
    <property type="evidence" value="ECO:0007669"/>
    <property type="project" value="UniProtKB-UniRule"/>
</dbReference>
<dbReference type="UniPathway" id="UPA00074">
    <property type="reaction ID" value="UER00125"/>
</dbReference>
<dbReference type="NCBIfam" id="TIGR00877">
    <property type="entry name" value="purD"/>
    <property type="match status" value="1"/>
</dbReference>
<protein>
    <recommendedName>
        <fullName evidence="4 14">Phosphoribosylamine--glycine ligase</fullName>
        <ecNumber evidence="4 14">6.3.4.13</ecNumber>
    </recommendedName>
    <alternativeName>
        <fullName evidence="14">GARS</fullName>
    </alternativeName>
    <alternativeName>
        <fullName evidence="12 14">Glycinamide ribonucleotide synthetase</fullName>
    </alternativeName>
    <alternativeName>
        <fullName evidence="13 14">Phosphoribosylglycinamide synthetase</fullName>
    </alternativeName>
</protein>
<keyword evidence="10" id="KW-0464">Manganese</keyword>
<evidence type="ECO:0000259" key="16">
    <source>
        <dbReference type="PROSITE" id="PS50975"/>
    </source>
</evidence>
<keyword evidence="8 14" id="KW-0658">Purine biosynthesis</keyword>
<sequence>MNILVVGNGGREHALAWKLAASSSVNRVFCAPGNGGTANLGKCENVSLALDEFAEISRFVRSTQVDLVVVGPELPLALGITDALQADDILVFGPNRAGAKIESSKSWAKALMEAAQVPTAVAQTFTAAATARAYVQAQGVPIVIKADGLAAGKGVTVALTQAEAEAAIAAVFEGKFGSAGHKVMVEEYLTGEEISVLALTDGHTIRPLLAAQDHKRIGEGDTGANTGGMGAYCPVPWVTSELMARIQAEILEPVLQELQNRQIHYCGVLYAGLMITPTGEPKVIEFNCRFGDPETQAVLPLLATPLDQLLLACAQGRLADMEPLLWKPEVAACVVLAAGGYPEVYEKSKPITGIAAAEALGALVFHAGTRYQNNQLASNGGRVLAVTALGTNYDQAFERAYAAIDQIHFDQCYCRRDIGYRVRTFSASRQPTG</sequence>
<dbReference type="SUPFAM" id="SSF51246">
    <property type="entry name" value="Rudiment single hybrid motif"/>
    <property type="match status" value="1"/>
</dbReference>
<dbReference type="Gene3D" id="3.30.470.20">
    <property type="entry name" value="ATP-grasp fold, B domain"/>
    <property type="match status" value="1"/>
</dbReference>
<evidence type="ECO:0000256" key="4">
    <source>
        <dbReference type="ARBA" id="ARBA00013255"/>
    </source>
</evidence>
<comment type="cofactor">
    <cofactor evidence="2">
        <name>Mg(2+)</name>
        <dbReference type="ChEBI" id="CHEBI:18420"/>
    </cofactor>
</comment>
<dbReference type="InterPro" id="IPR020560">
    <property type="entry name" value="PRibGlycinamide_synth_C-dom"/>
</dbReference>
<dbReference type="FunFam" id="3.40.50.20:FF:000006">
    <property type="entry name" value="Phosphoribosylamine--glycine ligase, chloroplastic"/>
    <property type="match status" value="1"/>
</dbReference>
<dbReference type="PANTHER" id="PTHR43472:SF1">
    <property type="entry name" value="PHOSPHORIBOSYLAMINE--GLYCINE LIGASE, CHLOROPLASTIC"/>
    <property type="match status" value="1"/>
</dbReference>
<dbReference type="InterPro" id="IPR000115">
    <property type="entry name" value="PRibGlycinamide_synth"/>
</dbReference>
<comment type="caution">
    <text evidence="17">The sequence shown here is derived from an EMBL/GenBank/DDBJ whole genome shotgun (WGS) entry which is preliminary data.</text>
</comment>
<dbReference type="InterPro" id="IPR011761">
    <property type="entry name" value="ATP-grasp"/>
</dbReference>
<evidence type="ECO:0000256" key="5">
    <source>
        <dbReference type="ARBA" id="ARBA00022598"/>
    </source>
</evidence>
<evidence type="ECO:0000256" key="8">
    <source>
        <dbReference type="ARBA" id="ARBA00022755"/>
    </source>
</evidence>
<dbReference type="RefSeq" id="WP_161823584.1">
    <property type="nucleotide sequence ID" value="NZ_WVIC01000001.1"/>
</dbReference>
<dbReference type="InterPro" id="IPR020562">
    <property type="entry name" value="PRibGlycinamide_synth_N"/>
</dbReference>
<comment type="cofactor">
    <cofactor evidence="1">
        <name>Mn(2+)</name>
        <dbReference type="ChEBI" id="CHEBI:29035"/>
    </cofactor>
</comment>
<dbReference type="GO" id="GO:0046872">
    <property type="term" value="F:metal ion binding"/>
    <property type="evidence" value="ECO:0007669"/>
    <property type="project" value="UniProtKB-KW"/>
</dbReference>
<evidence type="ECO:0000256" key="15">
    <source>
        <dbReference type="PROSITE-ProRule" id="PRU00409"/>
    </source>
</evidence>
<evidence type="ECO:0000313" key="18">
    <source>
        <dbReference type="Proteomes" id="UP000607397"/>
    </source>
</evidence>
<dbReference type="PROSITE" id="PS00184">
    <property type="entry name" value="GARS"/>
    <property type="match status" value="1"/>
</dbReference>
<evidence type="ECO:0000256" key="9">
    <source>
        <dbReference type="ARBA" id="ARBA00022840"/>
    </source>
</evidence>